<evidence type="ECO:0000313" key="1">
    <source>
        <dbReference type="EMBL" id="KAG5584327.1"/>
    </source>
</evidence>
<keyword evidence="2" id="KW-1185">Reference proteome</keyword>
<proteinExistence type="predicted"/>
<accession>A0A9J5X9I3</accession>
<dbReference type="AlphaFoldDB" id="A0A9J5X9I3"/>
<comment type="caution">
    <text evidence="1">The sequence shown here is derived from an EMBL/GenBank/DDBJ whole genome shotgun (WGS) entry which is preliminary data.</text>
</comment>
<dbReference type="EMBL" id="JACXVP010000009">
    <property type="protein sequence ID" value="KAG5584327.1"/>
    <property type="molecule type" value="Genomic_DNA"/>
</dbReference>
<reference evidence="1 2" key="1">
    <citation type="submission" date="2020-09" db="EMBL/GenBank/DDBJ databases">
        <title>De no assembly of potato wild relative species, Solanum commersonii.</title>
        <authorList>
            <person name="Cho K."/>
        </authorList>
    </citation>
    <scope>NUCLEOTIDE SEQUENCE [LARGE SCALE GENOMIC DNA]</scope>
    <source>
        <strain evidence="1">LZ3.2</strain>
        <tissue evidence="1">Leaf</tissue>
    </source>
</reference>
<protein>
    <submittedName>
        <fullName evidence="1">Uncharacterized protein</fullName>
    </submittedName>
</protein>
<sequence>MVLVYGALILSKIMPHPSRVLQKYTSFGEPDTHQSTCLKSPSNIGVGYKDQDYPTILSTSLSSLFLVFIFVSTLQKENNSTMFGIFLQYLLDLLDHASNCEGNIGELAAQ</sequence>
<evidence type="ECO:0000313" key="2">
    <source>
        <dbReference type="Proteomes" id="UP000824120"/>
    </source>
</evidence>
<organism evidence="1 2">
    <name type="scientific">Solanum commersonii</name>
    <name type="common">Commerson's wild potato</name>
    <name type="synonym">Commerson's nightshade</name>
    <dbReference type="NCBI Taxonomy" id="4109"/>
    <lineage>
        <taxon>Eukaryota</taxon>
        <taxon>Viridiplantae</taxon>
        <taxon>Streptophyta</taxon>
        <taxon>Embryophyta</taxon>
        <taxon>Tracheophyta</taxon>
        <taxon>Spermatophyta</taxon>
        <taxon>Magnoliopsida</taxon>
        <taxon>eudicotyledons</taxon>
        <taxon>Gunneridae</taxon>
        <taxon>Pentapetalae</taxon>
        <taxon>asterids</taxon>
        <taxon>lamiids</taxon>
        <taxon>Solanales</taxon>
        <taxon>Solanaceae</taxon>
        <taxon>Solanoideae</taxon>
        <taxon>Solaneae</taxon>
        <taxon>Solanum</taxon>
    </lineage>
</organism>
<dbReference type="Proteomes" id="UP000824120">
    <property type="component" value="Chromosome 9"/>
</dbReference>
<name>A0A9J5X9I3_SOLCO</name>
<gene>
    <name evidence="1" type="ORF">H5410_044761</name>
</gene>
<dbReference type="OrthoDB" id="1263665at2759"/>